<dbReference type="AlphaFoldDB" id="A0A8J8NB80"/>
<name>A0A8J8NB80_HALGN</name>
<organism evidence="1 2">
    <name type="scientific">Halteria grandinella</name>
    <dbReference type="NCBI Taxonomy" id="5974"/>
    <lineage>
        <taxon>Eukaryota</taxon>
        <taxon>Sar</taxon>
        <taxon>Alveolata</taxon>
        <taxon>Ciliophora</taxon>
        <taxon>Intramacronucleata</taxon>
        <taxon>Spirotrichea</taxon>
        <taxon>Stichotrichia</taxon>
        <taxon>Sporadotrichida</taxon>
        <taxon>Halteriidae</taxon>
        <taxon>Halteria</taxon>
    </lineage>
</organism>
<reference evidence="1" key="1">
    <citation type="submission" date="2019-06" db="EMBL/GenBank/DDBJ databases">
        <authorList>
            <person name="Zheng W."/>
        </authorList>
    </citation>
    <scope>NUCLEOTIDE SEQUENCE</scope>
    <source>
        <strain evidence="1">QDHG01</strain>
    </source>
</reference>
<keyword evidence="2" id="KW-1185">Reference proteome</keyword>
<gene>
    <name evidence="1" type="ORF">FGO68_gene9131</name>
</gene>
<evidence type="ECO:0000313" key="1">
    <source>
        <dbReference type="EMBL" id="TNV71697.1"/>
    </source>
</evidence>
<dbReference type="Proteomes" id="UP000785679">
    <property type="component" value="Unassembled WGS sequence"/>
</dbReference>
<dbReference type="EMBL" id="RRYP01029738">
    <property type="protein sequence ID" value="TNV71697.1"/>
    <property type="molecule type" value="Genomic_DNA"/>
</dbReference>
<protein>
    <submittedName>
        <fullName evidence="1">Uncharacterized protein</fullName>
    </submittedName>
</protein>
<comment type="caution">
    <text evidence="1">The sequence shown here is derived from an EMBL/GenBank/DDBJ whole genome shotgun (WGS) entry which is preliminary data.</text>
</comment>
<proteinExistence type="predicted"/>
<accession>A0A8J8NB80</accession>
<sequence length="66" mass="7923">MPLRSQIYKQQSITLRSWRQISNAHQQFSQLVSRRLCRLNHALYQINLLIKLCSLNNEVTYHHLCD</sequence>
<evidence type="ECO:0000313" key="2">
    <source>
        <dbReference type="Proteomes" id="UP000785679"/>
    </source>
</evidence>